<sequence>MGKLAHLVTSRVKDTGTSLKILTESGIVRPYSPVVIAGMANALRQWSTTPAGGFKTIALRMPQQVAIIDERGSLTFGELQERTNALAHGLRARGVKPGDGVAVMCRNHRGFIEASIAISKLGADVLYLNTAFAGPQLADVIAREKPRVVVHDEEFTGLLSGADIADRVLGWTDGDAGEDSLEGLIVAGLAAGRTGDLTPPASKGRTIILTSGTTGTPKGAPRPQGGLPAAISLLSRMPLKSGWKCHVAAPLFHTWGFAHYQLAMMLGTTLVLTRKFDPEDALRLLHEEECDSFAVIPVMLQRILALPEETLDRYPLPHLKAVASSGSALPGDLPTQWMDRFGDNLYSIYGSTEVAWASIASPQDLREAPGCAGRLPHQTVVRILDADGRELPVGESGRIFVGNSLQIEGYTGGGGKEMIDGLMSSGDVGRFDREGRLYVEGRDDEMIVSGGENVFPKEVEDCIAAHDRVAEVAAIGVEDPDFGKRLRAFVVRVPEAEPVSADELKDLVKENLARFKVPREIVFLDELPRNATGKVLKRELAAIEPTDSTP</sequence>
<feature type="region of interest" description="Disordered" evidence="3">
    <location>
        <begin position="203"/>
        <end position="223"/>
    </location>
</feature>
<keyword evidence="7" id="KW-1185">Reference proteome</keyword>
<dbReference type="GO" id="GO:0006631">
    <property type="term" value="P:fatty acid metabolic process"/>
    <property type="evidence" value="ECO:0007669"/>
    <property type="project" value="TreeGrafter"/>
</dbReference>
<evidence type="ECO:0000256" key="3">
    <source>
        <dbReference type="SAM" id="MobiDB-lite"/>
    </source>
</evidence>
<evidence type="ECO:0000313" key="6">
    <source>
        <dbReference type="EMBL" id="NYD29046.1"/>
    </source>
</evidence>
<organism evidence="6 7">
    <name type="scientific">Nocardioides kongjuensis</name>
    <dbReference type="NCBI Taxonomy" id="349522"/>
    <lineage>
        <taxon>Bacteria</taxon>
        <taxon>Bacillati</taxon>
        <taxon>Actinomycetota</taxon>
        <taxon>Actinomycetes</taxon>
        <taxon>Propionibacteriales</taxon>
        <taxon>Nocardioidaceae</taxon>
        <taxon>Nocardioides</taxon>
    </lineage>
</organism>
<feature type="domain" description="AMP-dependent synthetase/ligase" evidence="4">
    <location>
        <begin position="57"/>
        <end position="410"/>
    </location>
</feature>
<evidence type="ECO:0000313" key="7">
    <source>
        <dbReference type="Proteomes" id="UP000582231"/>
    </source>
</evidence>
<dbReference type="Pfam" id="PF13193">
    <property type="entry name" value="AMP-binding_C"/>
    <property type="match status" value="1"/>
</dbReference>
<dbReference type="Pfam" id="PF00501">
    <property type="entry name" value="AMP-binding"/>
    <property type="match status" value="1"/>
</dbReference>
<evidence type="ECO:0000256" key="2">
    <source>
        <dbReference type="ARBA" id="ARBA00022598"/>
    </source>
</evidence>
<dbReference type="Proteomes" id="UP000582231">
    <property type="component" value="Unassembled WGS sequence"/>
</dbReference>
<dbReference type="GO" id="GO:0031956">
    <property type="term" value="F:medium-chain fatty acid-CoA ligase activity"/>
    <property type="evidence" value="ECO:0007669"/>
    <property type="project" value="TreeGrafter"/>
</dbReference>
<accession>A0A852RI84</accession>
<dbReference type="SUPFAM" id="SSF56801">
    <property type="entry name" value="Acetyl-CoA synthetase-like"/>
    <property type="match status" value="1"/>
</dbReference>
<dbReference type="FunFam" id="3.30.300.30:FF:000008">
    <property type="entry name" value="2,3-dihydroxybenzoate-AMP ligase"/>
    <property type="match status" value="1"/>
</dbReference>
<dbReference type="PANTHER" id="PTHR43201">
    <property type="entry name" value="ACYL-COA SYNTHETASE"/>
    <property type="match status" value="1"/>
</dbReference>
<dbReference type="InterPro" id="IPR045851">
    <property type="entry name" value="AMP-bd_C_sf"/>
</dbReference>
<dbReference type="InterPro" id="IPR042099">
    <property type="entry name" value="ANL_N_sf"/>
</dbReference>
<comment type="similarity">
    <text evidence="1">Belongs to the ATP-dependent AMP-binding enzyme family.</text>
</comment>
<dbReference type="PANTHER" id="PTHR43201:SF5">
    <property type="entry name" value="MEDIUM-CHAIN ACYL-COA LIGASE ACSF2, MITOCHONDRIAL"/>
    <property type="match status" value="1"/>
</dbReference>
<dbReference type="InterPro" id="IPR020845">
    <property type="entry name" value="AMP-binding_CS"/>
</dbReference>
<dbReference type="EC" id="6.2.1.-" evidence="6"/>
<dbReference type="InterPro" id="IPR000873">
    <property type="entry name" value="AMP-dep_synth/lig_dom"/>
</dbReference>
<name>A0A852RI84_9ACTN</name>
<gene>
    <name evidence="6" type="ORF">BJ958_000592</name>
</gene>
<proteinExistence type="inferred from homology"/>
<comment type="caution">
    <text evidence="6">The sequence shown here is derived from an EMBL/GenBank/DDBJ whole genome shotgun (WGS) entry which is preliminary data.</text>
</comment>
<dbReference type="InterPro" id="IPR025110">
    <property type="entry name" value="AMP-bd_C"/>
</dbReference>
<dbReference type="RefSeq" id="WP_179725404.1">
    <property type="nucleotide sequence ID" value="NZ_BAABEF010000001.1"/>
</dbReference>
<dbReference type="Gene3D" id="3.30.300.30">
    <property type="match status" value="1"/>
</dbReference>
<protein>
    <submittedName>
        <fullName evidence="6">Fatty-acyl-CoA synthase</fullName>
        <ecNumber evidence="6">6.2.1.-</ecNumber>
    </submittedName>
</protein>
<dbReference type="CDD" id="cd04433">
    <property type="entry name" value="AFD_class_I"/>
    <property type="match status" value="1"/>
</dbReference>
<dbReference type="PROSITE" id="PS00455">
    <property type="entry name" value="AMP_BINDING"/>
    <property type="match status" value="1"/>
</dbReference>
<evidence type="ECO:0000256" key="1">
    <source>
        <dbReference type="ARBA" id="ARBA00006432"/>
    </source>
</evidence>
<dbReference type="AlphaFoldDB" id="A0A852RI84"/>
<evidence type="ECO:0000259" key="4">
    <source>
        <dbReference type="Pfam" id="PF00501"/>
    </source>
</evidence>
<keyword evidence="2 6" id="KW-0436">Ligase</keyword>
<feature type="domain" description="AMP-binding enzyme C-terminal" evidence="5">
    <location>
        <begin position="458"/>
        <end position="534"/>
    </location>
</feature>
<reference evidence="6 7" key="1">
    <citation type="submission" date="2020-07" db="EMBL/GenBank/DDBJ databases">
        <title>Sequencing the genomes of 1000 actinobacteria strains.</title>
        <authorList>
            <person name="Klenk H.-P."/>
        </authorList>
    </citation>
    <scope>NUCLEOTIDE SEQUENCE [LARGE SCALE GENOMIC DNA]</scope>
    <source>
        <strain evidence="6 7">DSM 19082</strain>
    </source>
</reference>
<dbReference type="Gene3D" id="3.40.50.12780">
    <property type="entry name" value="N-terminal domain of ligase-like"/>
    <property type="match status" value="1"/>
</dbReference>
<evidence type="ECO:0000259" key="5">
    <source>
        <dbReference type="Pfam" id="PF13193"/>
    </source>
</evidence>
<dbReference type="EMBL" id="JACCBF010000001">
    <property type="protein sequence ID" value="NYD29046.1"/>
    <property type="molecule type" value="Genomic_DNA"/>
</dbReference>